<evidence type="ECO:0000259" key="6">
    <source>
        <dbReference type="Pfam" id="PF05199"/>
    </source>
</evidence>
<keyword evidence="2" id="KW-0285">Flavoprotein</keyword>
<dbReference type="SUPFAM" id="SSF51905">
    <property type="entry name" value="FAD/NAD(P)-binding domain"/>
    <property type="match status" value="1"/>
</dbReference>
<dbReference type="InterPro" id="IPR000172">
    <property type="entry name" value="GMC_OxRdtase_N"/>
</dbReference>
<reference evidence="7 8" key="1">
    <citation type="submission" date="2018-11" db="EMBL/GenBank/DDBJ databases">
        <authorList>
            <person name="Mardanov A.V."/>
            <person name="Ravin N.V."/>
            <person name="Dedysh S.N."/>
        </authorList>
    </citation>
    <scope>NUCLEOTIDE SEQUENCE [LARGE SCALE GENOMIC DNA]</scope>
    <source>
        <strain evidence="7 8">AF10</strain>
    </source>
</reference>
<feature type="domain" description="Glucose-methanol-choline oxidoreductase C-terminal" evidence="6">
    <location>
        <begin position="394"/>
        <end position="506"/>
    </location>
</feature>
<evidence type="ECO:0000259" key="5">
    <source>
        <dbReference type="Pfam" id="PF00732"/>
    </source>
</evidence>
<name>A0A4Q0T437_9BACT</name>
<dbReference type="AlphaFoldDB" id="A0A4Q0T437"/>
<feature type="domain" description="Glucose-methanol-choline oxidoreductase N-terminal" evidence="5">
    <location>
        <begin position="126"/>
        <end position="307"/>
    </location>
</feature>
<gene>
    <name evidence="7" type="ORF">GRAN_1377</name>
</gene>
<keyword evidence="4" id="KW-0560">Oxidoreductase</keyword>
<dbReference type="InterPro" id="IPR007867">
    <property type="entry name" value="GMC_OxRtase_C"/>
</dbReference>
<organism evidence="7 8">
    <name type="scientific">Granulicella sibirica</name>
    <dbReference type="NCBI Taxonomy" id="2479048"/>
    <lineage>
        <taxon>Bacteria</taxon>
        <taxon>Pseudomonadati</taxon>
        <taxon>Acidobacteriota</taxon>
        <taxon>Terriglobia</taxon>
        <taxon>Terriglobales</taxon>
        <taxon>Acidobacteriaceae</taxon>
        <taxon>Granulicella</taxon>
    </lineage>
</organism>
<accession>A0A4Q0T437</accession>
<proteinExistence type="inferred from homology"/>
<dbReference type="Pfam" id="PF05199">
    <property type="entry name" value="GMC_oxred_C"/>
    <property type="match status" value="1"/>
</dbReference>
<evidence type="ECO:0000256" key="2">
    <source>
        <dbReference type="ARBA" id="ARBA00022630"/>
    </source>
</evidence>
<dbReference type="Gene3D" id="3.50.50.60">
    <property type="entry name" value="FAD/NAD(P)-binding domain"/>
    <property type="match status" value="2"/>
</dbReference>
<evidence type="ECO:0000256" key="4">
    <source>
        <dbReference type="ARBA" id="ARBA00023002"/>
    </source>
</evidence>
<comment type="similarity">
    <text evidence="1">Belongs to the GMC oxidoreductase family.</text>
</comment>
<reference evidence="8" key="2">
    <citation type="submission" date="2019-02" db="EMBL/GenBank/DDBJ databases">
        <title>Granulicella sibirica sp. nov., a psychrotolerant acidobacterium isolated from an organic soil layer in forested tundra, West Siberia.</title>
        <authorList>
            <person name="Oshkin I.Y."/>
            <person name="Kulichevskaya I.S."/>
            <person name="Rijpstra W.I.C."/>
            <person name="Sinninghe Damste J.S."/>
            <person name="Rakitin A.L."/>
            <person name="Ravin N.V."/>
            <person name="Dedysh S.N."/>
        </authorList>
    </citation>
    <scope>NUCLEOTIDE SEQUENCE [LARGE SCALE GENOMIC DNA]</scope>
    <source>
        <strain evidence="8">AF10</strain>
    </source>
</reference>
<keyword evidence="8" id="KW-1185">Reference proteome</keyword>
<sequence length="524" mass="56068">MTAQDQAGMKQYSTNDIVDAVVIGTGAGGAPLLARLALAGLKVVAIEAGKWWDPADFATDEKAQGGIYWQGERISGGGTPTAFGGNNSGTGVGGSTLHWGAFVPRADARDLRIRTEFGVGADWPLTAEELLPYYVQVEGFLGVSGPEDYPWDPARRYPLPPVALNAPAQAMEKGFRALGLRTAEAPVAVVSRDYSQPGYPLRHACVNRGYCHQGCRNGAKASMDVTYLPVAIGAGAEIRAESFVLDIERDAAGLVTAVVYRHDGQDVRQRCRAVFLCGGAVETPRLLLNRGLANGSGLVGRNFMAHVATQVWGTFAESMRMNKGFPASLISEDLMRAPDADYPGGYIVQSLGVVPVTFASQVARGRKLWGKALVDYLDQYNYLGGIGMNGDCLPDERNALTLSNEVDGFGVPKVLVRFSYGEAEKAMSAHGEKVMTEAWKAAGATDVWTFQRSAHVIGTCRMAGNERDGVVDSFGRSFEIPNLWICDNSVFPSSLAANPALTIMALSLRTADRFLSTPTLGEKS</sequence>
<dbReference type="EMBL" id="RDSM01000001">
    <property type="protein sequence ID" value="RXH58067.1"/>
    <property type="molecule type" value="Genomic_DNA"/>
</dbReference>
<evidence type="ECO:0000313" key="8">
    <source>
        <dbReference type="Proteomes" id="UP000289437"/>
    </source>
</evidence>
<dbReference type="Pfam" id="PF00732">
    <property type="entry name" value="GMC_oxred_N"/>
    <property type="match status" value="1"/>
</dbReference>
<dbReference type="PANTHER" id="PTHR46056">
    <property type="entry name" value="LONG-CHAIN-ALCOHOL OXIDASE"/>
    <property type="match status" value="1"/>
</dbReference>
<evidence type="ECO:0000256" key="1">
    <source>
        <dbReference type="ARBA" id="ARBA00010790"/>
    </source>
</evidence>
<evidence type="ECO:0000313" key="7">
    <source>
        <dbReference type="EMBL" id="RXH58067.1"/>
    </source>
</evidence>
<protein>
    <submittedName>
        <fullName evidence="7">Glucose-methanol-choline (GMC) oxidoreductase:NAD binding site</fullName>
    </submittedName>
</protein>
<keyword evidence="3" id="KW-0274">FAD</keyword>
<dbReference type="GO" id="GO:0050660">
    <property type="term" value="F:flavin adenine dinucleotide binding"/>
    <property type="evidence" value="ECO:0007669"/>
    <property type="project" value="InterPro"/>
</dbReference>
<dbReference type="InterPro" id="IPR036188">
    <property type="entry name" value="FAD/NAD-bd_sf"/>
</dbReference>
<dbReference type="GO" id="GO:0016614">
    <property type="term" value="F:oxidoreductase activity, acting on CH-OH group of donors"/>
    <property type="evidence" value="ECO:0007669"/>
    <property type="project" value="InterPro"/>
</dbReference>
<dbReference type="SUPFAM" id="SSF54373">
    <property type="entry name" value="FAD-linked reductases, C-terminal domain"/>
    <property type="match status" value="1"/>
</dbReference>
<dbReference type="PANTHER" id="PTHR46056:SF12">
    <property type="entry name" value="LONG-CHAIN-ALCOHOL OXIDASE"/>
    <property type="match status" value="1"/>
</dbReference>
<comment type="caution">
    <text evidence="7">The sequence shown here is derived from an EMBL/GenBank/DDBJ whole genome shotgun (WGS) entry which is preliminary data.</text>
</comment>
<dbReference type="Proteomes" id="UP000289437">
    <property type="component" value="Unassembled WGS sequence"/>
</dbReference>
<evidence type="ECO:0000256" key="3">
    <source>
        <dbReference type="ARBA" id="ARBA00022827"/>
    </source>
</evidence>